<dbReference type="RefSeq" id="WP_408158049.1">
    <property type="nucleotide sequence ID" value="NZ_JAQQFM010000005.1"/>
</dbReference>
<evidence type="ECO:0000313" key="1">
    <source>
        <dbReference type="EMBL" id="MFL9924936.1"/>
    </source>
</evidence>
<evidence type="ECO:0000313" key="2">
    <source>
        <dbReference type="Proteomes" id="UP001629246"/>
    </source>
</evidence>
<keyword evidence="2" id="KW-1185">Reference proteome</keyword>
<protein>
    <submittedName>
        <fullName evidence="1">Uncharacterized protein</fullName>
    </submittedName>
</protein>
<comment type="caution">
    <text evidence="1">The sequence shown here is derived from an EMBL/GenBank/DDBJ whole genome shotgun (WGS) entry which is preliminary data.</text>
</comment>
<reference evidence="1 2" key="1">
    <citation type="journal article" date="2024" name="Chem. Sci.">
        <title>Discovery of megapolipeptins by genome mining of a Burkholderiales bacteria collection.</title>
        <authorList>
            <person name="Paulo B.S."/>
            <person name="Recchia M.J.J."/>
            <person name="Lee S."/>
            <person name="Fergusson C.H."/>
            <person name="Romanowski S.B."/>
            <person name="Hernandez A."/>
            <person name="Krull N."/>
            <person name="Liu D.Y."/>
            <person name="Cavanagh H."/>
            <person name="Bos A."/>
            <person name="Gray C.A."/>
            <person name="Murphy B.T."/>
            <person name="Linington R.G."/>
            <person name="Eustaquio A.S."/>
        </authorList>
    </citation>
    <scope>NUCLEOTIDE SEQUENCE [LARGE SCALE GENOMIC DNA]</scope>
    <source>
        <strain evidence="1 2">RL21-008-BIB-A</strain>
    </source>
</reference>
<accession>A0ABW9A7W3</accession>
<organism evidence="1 2">
    <name type="scientific">Herbaspirillum lusitanum</name>
    <dbReference type="NCBI Taxonomy" id="213312"/>
    <lineage>
        <taxon>Bacteria</taxon>
        <taxon>Pseudomonadati</taxon>
        <taxon>Pseudomonadota</taxon>
        <taxon>Betaproteobacteria</taxon>
        <taxon>Burkholderiales</taxon>
        <taxon>Oxalobacteraceae</taxon>
        <taxon>Herbaspirillum</taxon>
    </lineage>
</organism>
<name>A0ABW9A7W3_9BURK</name>
<dbReference type="Proteomes" id="UP001629246">
    <property type="component" value="Unassembled WGS sequence"/>
</dbReference>
<sequence length="107" mass="12163">MPALLRHPLRRSKATLDVPFTLRTLASSPAFASLFDRYQAGHQPSASLHVGKMENHISRKNQVGRKYPGGASGDRYYDKPVFLRIRIRCFRQHAISRFSLNIGDIAR</sequence>
<dbReference type="EMBL" id="JAQQFM010000005">
    <property type="protein sequence ID" value="MFL9924936.1"/>
    <property type="molecule type" value="Genomic_DNA"/>
</dbReference>
<gene>
    <name evidence="1" type="ORF">PQR62_11725</name>
</gene>
<proteinExistence type="predicted"/>